<dbReference type="Proteomes" id="UP000627166">
    <property type="component" value="Unassembled WGS sequence"/>
</dbReference>
<dbReference type="InterPro" id="IPR012651">
    <property type="entry name" value="Thia_Transptr_ThiT"/>
</dbReference>
<sequence>MGVNLVMLTALQENLSTILSNNTTIFSLIGMLIIIIAFTKIKQVKFSTSMITQIGVALGASIALSFIKPFTAPYGGSVTLGSMVPIIIISYIYGPIVGVLTGFLRGVLDLIIGPAQILHPIQILFDYALPFMAIGLSGFIKNNKLLGATFATSLRFVFHFISGFIFWGFYAPEGMSPLLYSFLYNISYVFFDGLICVLILAVLPIERLQKELKRA</sequence>
<evidence type="ECO:0000256" key="1">
    <source>
        <dbReference type="SAM" id="Phobius"/>
    </source>
</evidence>
<keyword evidence="1" id="KW-1133">Transmembrane helix</keyword>
<proteinExistence type="predicted"/>
<dbReference type="NCBIfam" id="TIGR02357">
    <property type="entry name" value="ECF_ThiT_YuaJ"/>
    <property type="match status" value="1"/>
</dbReference>
<feature type="transmembrane region" description="Helical" evidence="1">
    <location>
        <begin position="20"/>
        <end position="38"/>
    </location>
</feature>
<keyword evidence="1" id="KW-0812">Transmembrane</keyword>
<dbReference type="Gene3D" id="1.10.1760.20">
    <property type="match status" value="1"/>
</dbReference>
<evidence type="ECO:0000313" key="2">
    <source>
        <dbReference type="EMBL" id="MBD8048189.1"/>
    </source>
</evidence>
<dbReference type="Pfam" id="PF09515">
    <property type="entry name" value="Thia_YuaJ"/>
    <property type="match status" value="1"/>
</dbReference>
<keyword evidence="1" id="KW-0472">Membrane</keyword>
<accession>A0ABR8YWI2</accession>
<keyword evidence="3" id="KW-1185">Reference proteome</keyword>
<reference evidence="2 3" key="1">
    <citation type="submission" date="2020-08" db="EMBL/GenBank/DDBJ databases">
        <title>A Genomic Blueprint of the Chicken Gut Microbiome.</title>
        <authorList>
            <person name="Gilroy R."/>
            <person name="Ravi A."/>
            <person name="Getino M."/>
            <person name="Pursley I."/>
            <person name="Horton D.L."/>
            <person name="Alikhan N.-F."/>
            <person name="Baker D."/>
            <person name="Gharbi K."/>
            <person name="Hall N."/>
            <person name="Watson M."/>
            <person name="Adriaenssens E.M."/>
            <person name="Foster-Nyarko E."/>
            <person name="Jarju S."/>
            <person name="Secka A."/>
            <person name="Antonio M."/>
            <person name="Oren A."/>
            <person name="Chaudhuri R."/>
            <person name="La Ragione R.M."/>
            <person name="Hildebrand F."/>
            <person name="Pallen M.J."/>
        </authorList>
    </citation>
    <scope>NUCLEOTIDE SEQUENCE [LARGE SCALE GENOMIC DNA]</scope>
    <source>
        <strain evidence="2 3">N37</strain>
    </source>
</reference>
<feature type="transmembrane region" description="Helical" evidence="1">
    <location>
        <begin position="83"/>
        <end position="104"/>
    </location>
</feature>
<feature type="transmembrane region" description="Helical" evidence="1">
    <location>
        <begin position="50"/>
        <end position="71"/>
    </location>
</feature>
<gene>
    <name evidence="2" type="primary">thiT</name>
    <name evidence="2" type="ORF">H9637_14280</name>
</gene>
<name>A0ABR8YWI2_9CLOT</name>
<organism evidence="2 3">
    <name type="scientific">Clostridium faecium</name>
    <dbReference type="NCBI Taxonomy" id="2762223"/>
    <lineage>
        <taxon>Bacteria</taxon>
        <taxon>Bacillati</taxon>
        <taxon>Bacillota</taxon>
        <taxon>Clostridia</taxon>
        <taxon>Eubacteriales</taxon>
        <taxon>Clostridiaceae</taxon>
        <taxon>Clostridium</taxon>
    </lineage>
</organism>
<feature type="transmembrane region" description="Helical" evidence="1">
    <location>
        <begin position="182"/>
        <end position="205"/>
    </location>
</feature>
<protein>
    <submittedName>
        <fullName evidence="2">Energy-coupled thiamine transporter ThiT</fullName>
    </submittedName>
</protein>
<evidence type="ECO:0000313" key="3">
    <source>
        <dbReference type="Proteomes" id="UP000627166"/>
    </source>
</evidence>
<comment type="caution">
    <text evidence="2">The sequence shown here is derived from an EMBL/GenBank/DDBJ whole genome shotgun (WGS) entry which is preliminary data.</text>
</comment>
<dbReference type="EMBL" id="JACSQB010000118">
    <property type="protein sequence ID" value="MBD8048189.1"/>
    <property type="molecule type" value="Genomic_DNA"/>
</dbReference>
<feature type="transmembrane region" description="Helical" evidence="1">
    <location>
        <begin position="145"/>
        <end position="170"/>
    </location>
</feature>